<feature type="domain" description="HTH luxR-type" evidence="1">
    <location>
        <begin position="164"/>
        <end position="219"/>
    </location>
</feature>
<sequence>MTYCTEFATDPIAPQQLHGFQANRGLEAIAHPAHALLRTVIESWVDGILILTEQGQWVEANESARHICGRLIKAQALQPSPYSSSRSQTPRSAVPQKIWEICQELIQSQQAFPRQPVIVESEIDLEGSVLRVRVRWFGVEATDRPYLMVILEDRHQTNLQRAIVEVDQFRLSPREAEVWLLYRTGHSYKKIAQELYICFDTVKKHLRSIRTKQQCAKLI</sequence>
<dbReference type="Proteomes" id="UP000757435">
    <property type="component" value="Unassembled WGS sequence"/>
</dbReference>
<protein>
    <submittedName>
        <fullName evidence="2">LuxR family transcriptional regulator</fullName>
    </submittedName>
</protein>
<dbReference type="InterPro" id="IPR000792">
    <property type="entry name" value="Tscrpt_reg_LuxR_C"/>
</dbReference>
<dbReference type="InterPro" id="IPR016032">
    <property type="entry name" value="Sig_transdc_resp-reg_C-effctor"/>
</dbReference>
<dbReference type="Gene3D" id="1.10.10.10">
    <property type="entry name" value="Winged helix-like DNA-binding domain superfamily/Winged helix DNA-binding domain"/>
    <property type="match status" value="1"/>
</dbReference>
<dbReference type="InterPro" id="IPR036388">
    <property type="entry name" value="WH-like_DNA-bd_sf"/>
</dbReference>
<dbReference type="SUPFAM" id="SSF46894">
    <property type="entry name" value="C-terminal effector domain of the bipartite response regulators"/>
    <property type="match status" value="1"/>
</dbReference>
<accession>A0A951UNE4</accession>
<evidence type="ECO:0000259" key="1">
    <source>
        <dbReference type="PROSITE" id="PS50043"/>
    </source>
</evidence>
<dbReference type="EMBL" id="JAHHHD010000023">
    <property type="protein sequence ID" value="MBW4660636.1"/>
    <property type="molecule type" value="Genomic_DNA"/>
</dbReference>
<dbReference type="SUPFAM" id="SSF55785">
    <property type="entry name" value="PYP-like sensor domain (PAS domain)"/>
    <property type="match status" value="1"/>
</dbReference>
<reference evidence="2" key="1">
    <citation type="submission" date="2021-05" db="EMBL/GenBank/DDBJ databases">
        <authorList>
            <person name="Pietrasiak N."/>
            <person name="Ward R."/>
            <person name="Stajich J.E."/>
            <person name="Kurbessoian T."/>
        </authorList>
    </citation>
    <scope>NUCLEOTIDE SEQUENCE</scope>
    <source>
        <strain evidence="2">UHER 2000/2452</strain>
    </source>
</reference>
<proteinExistence type="predicted"/>
<dbReference type="InterPro" id="IPR035965">
    <property type="entry name" value="PAS-like_dom_sf"/>
</dbReference>
<dbReference type="PRINTS" id="PR00038">
    <property type="entry name" value="HTHLUXR"/>
</dbReference>
<reference evidence="2" key="2">
    <citation type="journal article" date="2022" name="Microbiol. Resour. Announc.">
        <title>Metagenome Sequencing to Explore Phylogenomics of Terrestrial Cyanobacteria.</title>
        <authorList>
            <person name="Ward R.D."/>
            <person name="Stajich J.E."/>
            <person name="Johansen J.R."/>
            <person name="Huntemann M."/>
            <person name="Clum A."/>
            <person name="Foster B."/>
            <person name="Foster B."/>
            <person name="Roux S."/>
            <person name="Palaniappan K."/>
            <person name="Varghese N."/>
            <person name="Mukherjee S."/>
            <person name="Reddy T.B.K."/>
            <person name="Daum C."/>
            <person name="Copeland A."/>
            <person name="Chen I.A."/>
            <person name="Ivanova N.N."/>
            <person name="Kyrpides N.C."/>
            <person name="Shapiro N."/>
            <person name="Eloe-Fadrosh E.A."/>
            <person name="Pietrasiak N."/>
        </authorList>
    </citation>
    <scope>NUCLEOTIDE SEQUENCE</scope>
    <source>
        <strain evidence="2">UHER 2000/2452</strain>
    </source>
</reference>
<gene>
    <name evidence="2" type="ORF">KME15_18340</name>
</gene>
<dbReference type="Pfam" id="PF00196">
    <property type="entry name" value="GerE"/>
    <property type="match status" value="1"/>
</dbReference>
<dbReference type="GO" id="GO:0003677">
    <property type="term" value="F:DNA binding"/>
    <property type="evidence" value="ECO:0007669"/>
    <property type="project" value="InterPro"/>
</dbReference>
<dbReference type="Gene3D" id="3.30.450.20">
    <property type="entry name" value="PAS domain"/>
    <property type="match status" value="1"/>
</dbReference>
<dbReference type="PROSITE" id="PS00622">
    <property type="entry name" value="HTH_LUXR_1"/>
    <property type="match status" value="1"/>
</dbReference>
<dbReference type="SMART" id="SM00421">
    <property type="entry name" value="HTH_LUXR"/>
    <property type="match status" value="1"/>
</dbReference>
<organism evidence="2 3">
    <name type="scientific">Drouetiella hepatica Uher 2000/2452</name>
    <dbReference type="NCBI Taxonomy" id="904376"/>
    <lineage>
        <taxon>Bacteria</taxon>
        <taxon>Bacillati</taxon>
        <taxon>Cyanobacteriota</taxon>
        <taxon>Cyanophyceae</taxon>
        <taxon>Oculatellales</taxon>
        <taxon>Oculatellaceae</taxon>
        <taxon>Drouetiella</taxon>
    </lineage>
</organism>
<dbReference type="GO" id="GO:0006355">
    <property type="term" value="P:regulation of DNA-templated transcription"/>
    <property type="evidence" value="ECO:0007669"/>
    <property type="project" value="InterPro"/>
</dbReference>
<evidence type="ECO:0000313" key="3">
    <source>
        <dbReference type="Proteomes" id="UP000757435"/>
    </source>
</evidence>
<evidence type="ECO:0000313" key="2">
    <source>
        <dbReference type="EMBL" id="MBW4660636.1"/>
    </source>
</evidence>
<comment type="caution">
    <text evidence="2">The sequence shown here is derived from an EMBL/GenBank/DDBJ whole genome shotgun (WGS) entry which is preliminary data.</text>
</comment>
<name>A0A951UNE4_9CYAN</name>
<dbReference type="PROSITE" id="PS50043">
    <property type="entry name" value="HTH_LUXR_2"/>
    <property type="match status" value="1"/>
</dbReference>
<dbReference type="AlphaFoldDB" id="A0A951UNE4"/>